<evidence type="ECO:0000259" key="3">
    <source>
        <dbReference type="Pfam" id="PF09699"/>
    </source>
</evidence>
<feature type="domain" description="Doubled CXXCH motif" evidence="3">
    <location>
        <begin position="327"/>
        <end position="376"/>
    </location>
</feature>
<proteinExistence type="predicted"/>
<dbReference type="InterPro" id="IPR036280">
    <property type="entry name" value="Multihaem_cyt_sf"/>
</dbReference>
<feature type="domain" description="Doubled CXXCH motif" evidence="3">
    <location>
        <begin position="71"/>
        <end position="110"/>
    </location>
</feature>
<dbReference type="InterPro" id="IPR010177">
    <property type="entry name" value="Paired_CXXCH_1"/>
</dbReference>
<dbReference type="PANTHER" id="PTHR39425">
    <property type="entry name" value="LIPOPROTEIN CYTOCHROME C"/>
    <property type="match status" value="1"/>
</dbReference>
<dbReference type="Pfam" id="PF09699">
    <property type="entry name" value="Paired_CXXCH_1"/>
    <property type="match status" value="6"/>
</dbReference>
<feature type="domain" description="Doubled CXXCH motif" evidence="3">
    <location>
        <begin position="166"/>
        <end position="205"/>
    </location>
</feature>
<comment type="caution">
    <text evidence="4">The sequence shown here is derived from an EMBL/GenBank/DDBJ whole genome shotgun (WGS) entry which is preliminary data.</text>
</comment>
<dbReference type="EMBL" id="LAZR01000133">
    <property type="protein sequence ID" value="KKN87906.1"/>
    <property type="molecule type" value="Genomic_DNA"/>
</dbReference>
<accession>A0A0F9WP33</accession>
<keyword evidence="2" id="KW-0472">Membrane</keyword>
<feature type="transmembrane region" description="Helical" evidence="2">
    <location>
        <begin position="20"/>
        <end position="41"/>
    </location>
</feature>
<feature type="compositionally biased region" description="Low complexity" evidence="1">
    <location>
        <begin position="469"/>
        <end position="492"/>
    </location>
</feature>
<dbReference type="Gene3D" id="3.90.10.10">
    <property type="entry name" value="Cytochrome C3"/>
    <property type="match status" value="2"/>
</dbReference>
<evidence type="ECO:0000313" key="4">
    <source>
        <dbReference type="EMBL" id="KKN87906.1"/>
    </source>
</evidence>
<reference evidence="4" key="1">
    <citation type="journal article" date="2015" name="Nature">
        <title>Complex archaea that bridge the gap between prokaryotes and eukaryotes.</title>
        <authorList>
            <person name="Spang A."/>
            <person name="Saw J.H."/>
            <person name="Jorgensen S.L."/>
            <person name="Zaremba-Niedzwiedzka K."/>
            <person name="Martijn J."/>
            <person name="Lind A.E."/>
            <person name="van Eijk R."/>
            <person name="Schleper C."/>
            <person name="Guy L."/>
            <person name="Ettema T.J."/>
        </authorList>
    </citation>
    <scope>NUCLEOTIDE SEQUENCE</scope>
</reference>
<dbReference type="SUPFAM" id="SSF48695">
    <property type="entry name" value="Multiheme cytochromes"/>
    <property type="match status" value="2"/>
</dbReference>
<sequence length="492" mass="52818">MNGHDMKSIGDSKPGWGGAGRSVIAVTVAVVLLVWIASLGAQQGRAPTKIEAGSCLDAGCHESLAAAKTVHRPVKKKDCDICHEMDDPEVHEFTFPDTSDELCYACHNSVTKKKKFVHSPLKEKKFPCMGCHDPHSSEGEGLLKAPAAADLCLQCHTDMNKAGMYHTSAEAKGCVGCHDPHASTSPKHLRQVQPDLCNSCHTDLAKAIASSKVVHGPVALDCASCHNPHEVLKGKGLKKTGPALCMSCHEHFSETASAMAASHPQLLKDDGCRRCHDPHAGPNQKMLRDSPQKLCLTCHAKDVKASDGRVIRNLAFLTSEDDKAVLHGPLKTGGCSPCHEPHGNRTGSFLRKAYPKTFYSDYSPKAYELCFSCHDAPLASEASSTATKFRDGRRNLHFVHVNKARKGRKCDTCHPPHVSTTPEFVRESVPFGSWDLPIGFAATETGGSCTPGCHEKFVYDRDRPPPSPKSSDQPSAGADGAKDGSAATVEPS</sequence>
<feature type="region of interest" description="Disordered" evidence="1">
    <location>
        <begin position="453"/>
        <end position="492"/>
    </location>
</feature>
<evidence type="ECO:0000256" key="1">
    <source>
        <dbReference type="SAM" id="MobiDB-lite"/>
    </source>
</evidence>
<name>A0A0F9WP33_9ZZZZ</name>
<keyword evidence="2" id="KW-1133">Transmembrane helix</keyword>
<dbReference type="PANTHER" id="PTHR39425:SF1">
    <property type="entry name" value="CYTOCHROME C7-LIKE DOMAIN-CONTAINING PROTEIN"/>
    <property type="match status" value="1"/>
</dbReference>
<feature type="compositionally biased region" description="Basic and acidic residues" evidence="1">
    <location>
        <begin position="453"/>
        <end position="464"/>
    </location>
</feature>
<dbReference type="AlphaFoldDB" id="A0A0F9WP33"/>
<feature type="domain" description="Doubled CXXCH motif" evidence="3">
    <location>
        <begin position="268"/>
        <end position="303"/>
    </location>
</feature>
<feature type="domain" description="Doubled CXXCH motif" evidence="3">
    <location>
        <begin position="118"/>
        <end position="160"/>
    </location>
</feature>
<protein>
    <recommendedName>
        <fullName evidence="3">Doubled CXXCH motif domain-containing protein</fullName>
    </recommendedName>
</protein>
<gene>
    <name evidence="4" type="ORF">LCGC14_0254370</name>
</gene>
<feature type="domain" description="Doubled CXXCH motif" evidence="3">
    <location>
        <begin position="215"/>
        <end position="251"/>
    </location>
</feature>
<keyword evidence="2" id="KW-0812">Transmembrane</keyword>
<dbReference type="NCBIfam" id="TIGR01905">
    <property type="entry name" value="paired_CXXCH_1"/>
    <property type="match status" value="5"/>
</dbReference>
<dbReference type="Gene3D" id="1.10.1130.10">
    <property type="entry name" value="Flavocytochrome C3, Chain A"/>
    <property type="match status" value="1"/>
</dbReference>
<organism evidence="4">
    <name type="scientific">marine sediment metagenome</name>
    <dbReference type="NCBI Taxonomy" id="412755"/>
    <lineage>
        <taxon>unclassified sequences</taxon>
        <taxon>metagenomes</taxon>
        <taxon>ecological metagenomes</taxon>
    </lineage>
</organism>
<evidence type="ECO:0000256" key="2">
    <source>
        <dbReference type="SAM" id="Phobius"/>
    </source>
</evidence>